<evidence type="ECO:0000256" key="1">
    <source>
        <dbReference type="ARBA" id="ARBA00004496"/>
    </source>
</evidence>
<evidence type="ECO:0000256" key="4">
    <source>
        <dbReference type="ARBA" id="ARBA00022598"/>
    </source>
</evidence>
<dbReference type="InterPro" id="IPR009080">
    <property type="entry name" value="tRNAsynth_Ia_anticodon-bd"/>
</dbReference>
<accession>A0A0G3EF47</accession>
<dbReference type="GO" id="GO:0005524">
    <property type="term" value="F:ATP binding"/>
    <property type="evidence" value="ECO:0007669"/>
    <property type="project" value="UniProtKB-UniRule"/>
</dbReference>
<proteinExistence type="inferred from homology"/>
<evidence type="ECO:0000256" key="10">
    <source>
        <dbReference type="ARBA" id="ARBA00047552"/>
    </source>
</evidence>
<evidence type="ECO:0000256" key="3">
    <source>
        <dbReference type="ARBA" id="ARBA00022490"/>
    </source>
</evidence>
<evidence type="ECO:0000256" key="11">
    <source>
        <dbReference type="ARBA" id="ARBA00060830"/>
    </source>
</evidence>
<keyword evidence="4 12" id="KW-0436">Ligase</keyword>
<dbReference type="SUPFAM" id="SSF47323">
    <property type="entry name" value="Anticodon-binding domain of a subclass of class I aminoacyl-tRNA synthetases"/>
    <property type="match status" value="1"/>
</dbReference>
<keyword evidence="9 12" id="KW-0030">Aminoacyl-tRNA synthetase</keyword>
<dbReference type="Gene3D" id="1.10.287.380">
    <property type="entry name" value="Valyl-tRNA synthetase, C-terminal domain"/>
    <property type="match status" value="1"/>
</dbReference>
<dbReference type="PROSITE" id="PS00178">
    <property type="entry name" value="AA_TRNA_LIGASE_I"/>
    <property type="match status" value="1"/>
</dbReference>
<gene>
    <name evidence="12 16" type="primary">valS</name>
    <name evidence="16" type="ORF">L21SP4_01844</name>
</gene>
<keyword evidence="6 12" id="KW-0067">ATP-binding</keyword>
<dbReference type="InterPro" id="IPR033705">
    <property type="entry name" value="Anticodon_Ia_Val"/>
</dbReference>
<feature type="binding site" evidence="12">
    <location>
        <position position="526"/>
    </location>
    <ligand>
        <name>ATP</name>
        <dbReference type="ChEBI" id="CHEBI:30616"/>
    </ligand>
</feature>
<feature type="domain" description="Methionyl/Valyl/Leucyl/Isoleucyl-tRNA synthetase anticodon-binding" evidence="14">
    <location>
        <begin position="609"/>
        <end position="760"/>
    </location>
</feature>
<dbReference type="InterPro" id="IPR013155">
    <property type="entry name" value="M/V/L/I-tRNA-synth_anticd-bd"/>
</dbReference>
<dbReference type="GO" id="GO:0005829">
    <property type="term" value="C:cytosol"/>
    <property type="evidence" value="ECO:0007669"/>
    <property type="project" value="TreeGrafter"/>
</dbReference>
<feature type="domain" description="Valyl-tRNA synthetase tRNA-binding arm" evidence="15">
    <location>
        <begin position="823"/>
        <end position="884"/>
    </location>
</feature>
<dbReference type="SUPFAM" id="SSF50677">
    <property type="entry name" value="ValRS/IleRS/LeuRS editing domain"/>
    <property type="match status" value="1"/>
</dbReference>
<dbReference type="PANTHER" id="PTHR11946">
    <property type="entry name" value="VALYL-TRNA SYNTHETASES"/>
    <property type="match status" value="1"/>
</dbReference>
<dbReference type="PATRIC" id="fig|1609981.3.peg.1915"/>
<dbReference type="Gene3D" id="3.90.740.10">
    <property type="entry name" value="Valyl/Leucyl/Isoleucyl-tRNA synthetase, editing domain"/>
    <property type="match status" value="1"/>
</dbReference>
<comment type="similarity">
    <text evidence="11 12">Belongs to the class-I aminoacyl-tRNA synthetase family. ValS type 1 subfamily.</text>
</comment>
<keyword evidence="3 12" id="KW-0963">Cytoplasm</keyword>
<dbReference type="InterPro" id="IPR009008">
    <property type="entry name" value="Val/Leu/Ile-tRNA-synth_edit"/>
</dbReference>
<dbReference type="RefSeq" id="WP_201774617.1">
    <property type="nucleotide sequence ID" value="NZ_CP010904.1"/>
</dbReference>
<comment type="domain">
    <text evidence="12">ValRS has two distinct active sites: one for aminoacylation and one for editing. The misactivated threonine is translocated from the active site to the editing site.</text>
</comment>
<name>A0A0G3EF47_9BACT</name>
<comment type="domain">
    <text evidence="12">The C-terminal coiled-coil domain is crucial for aminoacylation activity.</text>
</comment>
<dbReference type="EC" id="6.1.1.9" evidence="12"/>
<reference evidence="17" key="1">
    <citation type="submission" date="2015-02" db="EMBL/GenBank/DDBJ databases">
        <title>Description and complete genome sequence of the first cultured representative of the subdivision 5 of the Verrucomicrobia phylum.</title>
        <authorList>
            <person name="Spring S."/>
            <person name="Bunk B."/>
            <person name="Sproer C."/>
            <person name="Klenk H.-P."/>
        </authorList>
    </citation>
    <scope>NUCLEOTIDE SEQUENCE [LARGE SCALE GENOMIC DNA]</scope>
    <source>
        <strain evidence="17">L21-Fru-AB</strain>
    </source>
</reference>
<evidence type="ECO:0000313" key="17">
    <source>
        <dbReference type="Proteomes" id="UP000035268"/>
    </source>
</evidence>
<dbReference type="GO" id="GO:0006438">
    <property type="term" value="P:valyl-tRNA aminoacylation"/>
    <property type="evidence" value="ECO:0007669"/>
    <property type="project" value="UniProtKB-UniRule"/>
</dbReference>
<evidence type="ECO:0000259" key="13">
    <source>
        <dbReference type="Pfam" id="PF00133"/>
    </source>
</evidence>
<dbReference type="EMBL" id="CP010904">
    <property type="protein sequence ID" value="AKJ65081.1"/>
    <property type="molecule type" value="Genomic_DNA"/>
</dbReference>
<dbReference type="Pfam" id="PF08264">
    <property type="entry name" value="Anticodon_1"/>
    <property type="match status" value="1"/>
</dbReference>
<dbReference type="CDD" id="cd07962">
    <property type="entry name" value="Anticodon_Ia_Val"/>
    <property type="match status" value="1"/>
</dbReference>
<dbReference type="Gene3D" id="1.10.730.10">
    <property type="entry name" value="Isoleucyl-tRNA Synthetase, Domain 1"/>
    <property type="match status" value="1"/>
</dbReference>
<keyword evidence="5 12" id="KW-0547">Nucleotide-binding</keyword>
<dbReference type="InterPro" id="IPR002303">
    <property type="entry name" value="Valyl-tRNA_ligase"/>
</dbReference>
<evidence type="ECO:0000256" key="2">
    <source>
        <dbReference type="ARBA" id="ARBA00011245"/>
    </source>
</evidence>
<feature type="short sequence motif" description="'KMSKS' region" evidence="12">
    <location>
        <begin position="523"/>
        <end position="527"/>
    </location>
</feature>
<organism evidence="16 17">
    <name type="scientific">Kiritimatiella glycovorans</name>
    <dbReference type="NCBI Taxonomy" id="1307763"/>
    <lineage>
        <taxon>Bacteria</taxon>
        <taxon>Pseudomonadati</taxon>
        <taxon>Kiritimatiellota</taxon>
        <taxon>Kiritimatiellia</taxon>
        <taxon>Kiritimatiellales</taxon>
        <taxon>Kiritimatiellaceae</taxon>
        <taxon>Kiritimatiella</taxon>
    </lineage>
</organism>
<dbReference type="PANTHER" id="PTHR11946:SF93">
    <property type="entry name" value="VALINE--TRNA LIGASE, CHLOROPLASTIC_MITOCHONDRIAL 2"/>
    <property type="match status" value="1"/>
</dbReference>
<sequence length="890" mass="103347">MTEMAKTYDPKQVEPRWYRHWREQGLFEAGAGQGDPACIVIPPPNVTGILHMGHALNNTIQDVLIRWWRMQGRAALWVPGTDHAGIATQNVVERKLHKEGKTREDLGRERFLEEVWKWKDQYGGTIVNQLKQLGASCDWSRERFTMDEGLSRAVTEVFCRLFEKNLIYRGHYIINWCPRCRTALSDEESEHRPVNGKLYHLRYPIKGSKKRLRVATTRPETMLGDVALAVNPRDERYEGLVGQTVLLPVLNRELRIIADDFVDPEFGTGVVKVTPAHDPNDFEMGVRHELEPIDVMEDDGTMAETAGPYAGMDRFACREQLLKDLEEQNLLEKVEEHDHSIGHCYRCDTMVEPRLSPQWFVRMKPLARPAIEAVKDGRIKFTPERWTRVYLDWMTNIRDWCISRQIWWGHRIPVFYCDDCDHVWADRGTPEVCPKCASGAIRQDPDVLDTWFSSWLWPFSVFGWPEESRDLEQFYPTDTLVTASEIIFFWVARMIMSGLEFMDDIPFRRVYIHGTVRDDDGVKMSKSLGNSIDPLDIIDRYSADALRFSLIMLTATGQDVYLSDEKFEIGRNFGTKIWNAARFMKMNDDGAAFDPRRPPFDEMALEPDDQHIIARLNETIASVSENLERFRFNDAALSLYDFLWHNFCDWYVEYSKSVFYGEDEQRKQDVIRVMHYVLCASLRLLHPIMPFLTEELWHAMGYTAMSSSIMTAEWPESFGYEEMKPWGVRRATVEYVEAKHDLIRVGRTLRADYDLKPKQRPAFRVRPSQERFADMLHEDRGSVADLLPAAEVVVDREFHPESAMPSGISRLGTVYMSIEGLVDVEAEIQKLHKQLETVEQGLTAVNRKLENENFLNKAPREVVDTQKQRKSELQEKSRKLKRLIGTLRNA</sequence>
<evidence type="ECO:0000256" key="6">
    <source>
        <dbReference type="ARBA" id="ARBA00022840"/>
    </source>
</evidence>
<dbReference type="InterPro" id="IPR010978">
    <property type="entry name" value="tRNA-bd_arm"/>
</dbReference>
<dbReference type="Proteomes" id="UP000035268">
    <property type="component" value="Chromosome"/>
</dbReference>
<dbReference type="InterPro" id="IPR001412">
    <property type="entry name" value="aa-tRNA-synth_I_CS"/>
</dbReference>
<feature type="coiled-coil region" evidence="12">
    <location>
        <begin position="821"/>
        <end position="890"/>
    </location>
</feature>
<dbReference type="Pfam" id="PF00133">
    <property type="entry name" value="tRNA-synt_1"/>
    <property type="match status" value="1"/>
</dbReference>
<dbReference type="GO" id="GO:0002161">
    <property type="term" value="F:aminoacyl-tRNA deacylase activity"/>
    <property type="evidence" value="ECO:0007669"/>
    <property type="project" value="InterPro"/>
</dbReference>
<dbReference type="FunFam" id="1.10.287.380:FF:000001">
    <property type="entry name" value="Valine--tRNA ligase"/>
    <property type="match status" value="1"/>
</dbReference>
<dbReference type="Pfam" id="PF10458">
    <property type="entry name" value="Val_tRNA-synt_C"/>
    <property type="match status" value="1"/>
</dbReference>
<keyword evidence="7 12" id="KW-0648">Protein biosynthesis</keyword>
<reference evidence="16 17" key="2">
    <citation type="journal article" date="2016" name="ISME J.">
        <title>Characterization of the first cultured representative of Verrucomicrobia subdivision 5 indicates the proposal of a novel phylum.</title>
        <authorList>
            <person name="Spring S."/>
            <person name="Bunk B."/>
            <person name="Sproer C."/>
            <person name="Schumann P."/>
            <person name="Rohde M."/>
            <person name="Tindall B.J."/>
            <person name="Klenk H.P."/>
        </authorList>
    </citation>
    <scope>NUCLEOTIDE SEQUENCE [LARGE SCALE GENOMIC DNA]</scope>
    <source>
        <strain evidence="16 17">L21-Fru-AB</strain>
    </source>
</reference>
<evidence type="ECO:0000256" key="12">
    <source>
        <dbReference type="HAMAP-Rule" id="MF_02004"/>
    </source>
</evidence>
<evidence type="ECO:0000259" key="15">
    <source>
        <dbReference type="Pfam" id="PF10458"/>
    </source>
</evidence>
<dbReference type="STRING" id="1307763.L21SP4_01844"/>
<comment type="subunit">
    <text evidence="2 12">Monomer.</text>
</comment>
<dbReference type="NCBIfam" id="TIGR00422">
    <property type="entry name" value="valS"/>
    <property type="match status" value="1"/>
</dbReference>
<dbReference type="SUPFAM" id="SSF46589">
    <property type="entry name" value="tRNA-binding arm"/>
    <property type="match status" value="1"/>
</dbReference>
<dbReference type="SUPFAM" id="SSF52374">
    <property type="entry name" value="Nucleotidylyl transferase"/>
    <property type="match status" value="1"/>
</dbReference>
<dbReference type="InterPro" id="IPR037118">
    <property type="entry name" value="Val-tRNA_synth_C_sf"/>
</dbReference>
<keyword evidence="8 12" id="KW-0175">Coiled coil</keyword>
<dbReference type="KEGG" id="vbl:L21SP4_01844"/>
<dbReference type="InterPro" id="IPR002300">
    <property type="entry name" value="aa-tRNA-synth_Ia"/>
</dbReference>
<dbReference type="CDD" id="cd00817">
    <property type="entry name" value="ValRS_core"/>
    <property type="match status" value="1"/>
</dbReference>
<dbReference type="FunFam" id="3.90.740.10:FF:000005">
    <property type="entry name" value="Valine--tRNA ligase, mitochondrial"/>
    <property type="match status" value="1"/>
</dbReference>
<dbReference type="HAMAP" id="MF_02004">
    <property type="entry name" value="Val_tRNA_synth_type1"/>
    <property type="match status" value="1"/>
</dbReference>
<dbReference type="AlphaFoldDB" id="A0A0G3EF47"/>
<dbReference type="InterPro" id="IPR014729">
    <property type="entry name" value="Rossmann-like_a/b/a_fold"/>
</dbReference>
<evidence type="ECO:0000256" key="5">
    <source>
        <dbReference type="ARBA" id="ARBA00022741"/>
    </source>
</evidence>
<feature type="domain" description="Aminoacyl-tRNA synthetase class Ia" evidence="13">
    <location>
        <begin position="17"/>
        <end position="562"/>
    </location>
</feature>
<dbReference type="Gene3D" id="3.40.50.620">
    <property type="entry name" value="HUPs"/>
    <property type="match status" value="3"/>
</dbReference>
<evidence type="ECO:0000256" key="9">
    <source>
        <dbReference type="ARBA" id="ARBA00023146"/>
    </source>
</evidence>
<evidence type="ECO:0000259" key="14">
    <source>
        <dbReference type="Pfam" id="PF08264"/>
    </source>
</evidence>
<dbReference type="GO" id="GO:0004832">
    <property type="term" value="F:valine-tRNA ligase activity"/>
    <property type="evidence" value="ECO:0007669"/>
    <property type="project" value="UniProtKB-UniRule"/>
</dbReference>
<keyword evidence="17" id="KW-1185">Reference proteome</keyword>
<dbReference type="FunFam" id="3.40.50.620:FF:000032">
    <property type="entry name" value="Valine--tRNA ligase"/>
    <property type="match status" value="1"/>
</dbReference>
<comment type="function">
    <text evidence="12">Catalyzes the attachment of valine to tRNA(Val). As ValRS can inadvertently accommodate and process structurally similar amino acids such as threonine, to avoid such errors, it has a 'posttransfer' editing activity that hydrolyzes mischarged Thr-tRNA(Val) in a tRNA-dependent manner.</text>
</comment>
<evidence type="ECO:0000313" key="16">
    <source>
        <dbReference type="EMBL" id="AKJ65081.1"/>
    </source>
</evidence>
<comment type="subcellular location">
    <subcellularLocation>
        <location evidence="1 12">Cytoplasm</location>
    </subcellularLocation>
</comment>
<evidence type="ECO:0000256" key="8">
    <source>
        <dbReference type="ARBA" id="ARBA00023054"/>
    </source>
</evidence>
<dbReference type="NCBIfam" id="NF004349">
    <property type="entry name" value="PRK05729.1"/>
    <property type="match status" value="1"/>
</dbReference>
<protein>
    <recommendedName>
        <fullName evidence="12">Valine--tRNA ligase</fullName>
        <ecNumber evidence="12">6.1.1.9</ecNumber>
    </recommendedName>
    <alternativeName>
        <fullName evidence="12">Valyl-tRNA synthetase</fullName>
        <shortName evidence="12">ValRS</shortName>
    </alternativeName>
</protein>
<dbReference type="PRINTS" id="PR00986">
    <property type="entry name" value="TRNASYNTHVAL"/>
</dbReference>
<comment type="catalytic activity">
    <reaction evidence="10 12">
        <text>tRNA(Val) + L-valine + ATP = L-valyl-tRNA(Val) + AMP + diphosphate</text>
        <dbReference type="Rhea" id="RHEA:10704"/>
        <dbReference type="Rhea" id="RHEA-COMP:9672"/>
        <dbReference type="Rhea" id="RHEA-COMP:9708"/>
        <dbReference type="ChEBI" id="CHEBI:30616"/>
        <dbReference type="ChEBI" id="CHEBI:33019"/>
        <dbReference type="ChEBI" id="CHEBI:57762"/>
        <dbReference type="ChEBI" id="CHEBI:78442"/>
        <dbReference type="ChEBI" id="CHEBI:78537"/>
        <dbReference type="ChEBI" id="CHEBI:456215"/>
        <dbReference type="EC" id="6.1.1.9"/>
    </reaction>
</comment>
<dbReference type="FunFam" id="3.40.50.620:FF:000098">
    <property type="entry name" value="Valine--tRNA ligase"/>
    <property type="match status" value="1"/>
</dbReference>
<dbReference type="InterPro" id="IPR019499">
    <property type="entry name" value="Val-tRNA_synth_tRNA-bd"/>
</dbReference>
<evidence type="ECO:0000256" key="7">
    <source>
        <dbReference type="ARBA" id="ARBA00022917"/>
    </source>
</evidence>
<feature type="short sequence motif" description="'HIGH' region" evidence="12">
    <location>
        <begin position="44"/>
        <end position="54"/>
    </location>
</feature>